<dbReference type="InterPro" id="IPR044607">
    <property type="entry name" value="RKD-like"/>
</dbReference>
<feature type="domain" description="RWP-RK" evidence="7">
    <location>
        <begin position="188"/>
        <end position="269"/>
    </location>
</feature>
<organism evidence="8 9">
    <name type="scientific">Nepenthes gracilis</name>
    <name type="common">Slender pitcher plant</name>
    <dbReference type="NCBI Taxonomy" id="150966"/>
    <lineage>
        <taxon>Eukaryota</taxon>
        <taxon>Viridiplantae</taxon>
        <taxon>Streptophyta</taxon>
        <taxon>Embryophyta</taxon>
        <taxon>Tracheophyta</taxon>
        <taxon>Spermatophyta</taxon>
        <taxon>Magnoliopsida</taxon>
        <taxon>eudicotyledons</taxon>
        <taxon>Gunneridae</taxon>
        <taxon>Pentapetalae</taxon>
        <taxon>Caryophyllales</taxon>
        <taxon>Nepenthaceae</taxon>
        <taxon>Nepenthes</taxon>
    </lineage>
</organism>
<comment type="caution">
    <text evidence="8">The sequence shown here is derived from an EMBL/GenBank/DDBJ whole genome shotgun (WGS) entry which is preliminary data.</text>
</comment>
<dbReference type="EMBL" id="BSYO01000008">
    <property type="protein sequence ID" value="GMH08883.1"/>
    <property type="molecule type" value="Genomic_DNA"/>
</dbReference>
<dbReference type="Proteomes" id="UP001279734">
    <property type="component" value="Unassembled WGS sequence"/>
</dbReference>
<dbReference type="AlphaFoldDB" id="A0AAD3SCX2"/>
<evidence type="ECO:0000313" key="9">
    <source>
        <dbReference type="Proteomes" id="UP001279734"/>
    </source>
</evidence>
<evidence type="ECO:0000313" key="8">
    <source>
        <dbReference type="EMBL" id="GMH08883.1"/>
    </source>
</evidence>
<evidence type="ECO:0000256" key="2">
    <source>
        <dbReference type="ARBA" id="ARBA00023015"/>
    </source>
</evidence>
<keyword evidence="6" id="KW-0539">Nucleus</keyword>
<proteinExistence type="predicted"/>
<dbReference type="GO" id="GO:0003677">
    <property type="term" value="F:DNA binding"/>
    <property type="evidence" value="ECO:0007669"/>
    <property type="project" value="UniProtKB-KW"/>
</dbReference>
<name>A0AAD3SCX2_NEPGR</name>
<sequence>MTLFSIAFSLQISQSVKMEPNQLGFSTMVDMNPFQLDWLIEEQLQRSLDYTSLLIPDVGPDQLPQNSLMDYSSYELNNQIIANGFDDVDLYAYHRWLDGLDVPLFSIDDKSWANINNNNQLMNNLPLIDIYRGTNVINNNPNPMMADRFCSGDTIVGAGDALIMSGVKSLSLDDHESKHGVTVTERFRKQMTAGKTKMECLEYEEIQRHFEMPISKAAKQLNVGLTVLKKRCRELNIRRWPHRKIKSLKSLIRNVKELGLMNEVAMLEEHRRMLQRLPQMELTERTKKLRQACFKANYKKRRRLKTRASVSRLKGNQISSWSHVLNLSEAAEFSASSPLSLFTY</sequence>
<dbReference type="Pfam" id="PF02042">
    <property type="entry name" value="RWP-RK"/>
    <property type="match status" value="1"/>
</dbReference>
<comment type="function">
    <text evidence="1">Putative transcription factor.</text>
</comment>
<evidence type="ECO:0000256" key="3">
    <source>
        <dbReference type="ARBA" id="ARBA00023054"/>
    </source>
</evidence>
<gene>
    <name evidence="8" type="ORF">Nepgr_010723</name>
</gene>
<keyword evidence="4" id="KW-0238">DNA-binding</keyword>
<keyword evidence="3" id="KW-0175">Coiled coil</keyword>
<evidence type="ECO:0000259" key="7">
    <source>
        <dbReference type="PROSITE" id="PS51519"/>
    </source>
</evidence>
<keyword evidence="5" id="KW-0804">Transcription</keyword>
<keyword evidence="2" id="KW-0805">Transcription regulation</keyword>
<reference evidence="8" key="1">
    <citation type="submission" date="2023-05" db="EMBL/GenBank/DDBJ databases">
        <title>Nepenthes gracilis genome sequencing.</title>
        <authorList>
            <person name="Fukushima K."/>
        </authorList>
    </citation>
    <scope>NUCLEOTIDE SEQUENCE</scope>
    <source>
        <strain evidence="8">SING2019-196</strain>
    </source>
</reference>
<evidence type="ECO:0000256" key="1">
    <source>
        <dbReference type="ARBA" id="ARBA00004049"/>
    </source>
</evidence>
<dbReference type="PANTHER" id="PTHR46373:SF2">
    <property type="entry name" value="RWP-RK DOMAIN-CONTAINING PROTEIN"/>
    <property type="match status" value="1"/>
</dbReference>
<dbReference type="PROSITE" id="PS51519">
    <property type="entry name" value="RWP_RK"/>
    <property type="match status" value="1"/>
</dbReference>
<keyword evidence="9" id="KW-1185">Reference proteome</keyword>
<accession>A0AAD3SCX2</accession>
<dbReference type="GO" id="GO:0003700">
    <property type="term" value="F:DNA-binding transcription factor activity"/>
    <property type="evidence" value="ECO:0007669"/>
    <property type="project" value="InterPro"/>
</dbReference>
<dbReference type="PANTHER" id="PTHR46373">
    <property type="entry name" value="PROTEIN RKD4"/>
    <property type="match status" value="1"/>
</dbReference>
<protein>
    <recommendedName>
        <fullName evidence="7">RWP-RK domain-containing protein</fullName>
    </recommendedName>
</protein>
<evidence type="ECO:0000256" key="5">
    <source>
        <dbReference type="ARBA" id="ARBA00023163"/>
    </source>
</evidence>
<dbReference type="InterPro" id="IPR003035">
    <property type="entry name" value="RWP-RK_dom"/>
</dbReference>
<evidence type="ECO:0000256" key="4">
    <source>
        <dbReference type="ARBA" id="ARBA00023125"/>
    </source>
</evidence>
<evidence type="ECO:0000256" key="6">
    <source>
        <dbReference type="ARBA" id="ARBA00023242"/>
    </source>
</evidence>